<gene>
    <name evidence="1" type="ORF">TNIN_272461</name>
</gene>
<proteinExistence type="predicted"/>
<organism evidence="1 2">
    <name type="scientific">Trichonephila inaurata madagascariensis</name>
    <dbReference type="NCBI Taxonomy" id="2747483"/>
    <lineage>
        <taxon>Eukaryota</taxon>
        <taxon>Metazoa</taxon>
        <taxon>Ecdysozoa</taxon>
        <taxon>Arthropoda</taxon>
        <taxon>Chelicerata</taxon>
        <taxon>Arachnida</taxon>
        <taxon>Araneae</taxon>
        <taxon>Araneomorphae</taxon>
        <taxon>Entelegynae</taxon>
        <taxon>Araneoidea</taxon>
        <taxon>Nephilidae</taxon>
        <taxon>Trichonephila</taxon>
        <taxon>Trichonephila inaurata</taxon>
    </lineage>
</organism>
<reference evidence="1" key="1">
    <citation type="submission" date="2020-08" db="EMBL/GenBank/DDBJ databases">
        <title>Multicomponent nature underlies the extraordinary mechanical properties of spider dragline silk.</title>
        <authorList>
            <person name="Kono N."/>
            <person name="Nakamura H."/>
            <person name="Mori M."/>
            <person name="Yoshida Y."/>
            <person name="Ohtoshi R."/>
            <person name="Malay A.D."/>
            <person name="Moran D.A.P."/>
            <person name="Tomita M."/>
            <person name="Numata K."/>
            <person name="Arakawa K."/>
        </authorList>
    </citation>
    <scope>NUCLEOTIDE SEQUENCE</scope>
</reference>
<evidence type="ECO:0000313" key="2">
    <source>
        <dbReference type="Proteomes" id="UP000886998"/>
    </source>
</evidence>
<comment type="caution">
    <text evidence="1">The sequence shown here is derived from an EMBL/GenBank/DDBJ whole genome shotgun (WGS) entry which is preliminary data.</text>
</comment>
<sequence>MTFMSFIMSKMSFGSKIYRSGHFLRVKKASNLSPFSYLMASLSRVLGMKKIVACVTSPTRNLSLLREIIYLRLSQDNSKSQWIARGNIALNDEL</sequence>
<protein>
    <submittedName>
        <fullName evidence="1">Uncharacterized protein</fullName>
    </submittedName>
</protein>
<evidence type="ECO:0000313" key="1">
    <source>
        <dbReference type="EMBL" id="GFY73708.1"/>
    </source>
</evidence>
<dbReference type="EMBL" id="BMAV01020299">
    <property type="protein sequence ID" value="GFY73708.1"/>
    <property type="molecule type" value="Genomic_DNA"/>
</dbReference>
<name>A0A8X6YMU7_9ARAC</name>
<accession>A0A8X6YMU7</accession>
<dbReference type="AlphaFoldDB" id="A0A8X6YMU7"/>
<keyword evidence="2" id="KW-1185">Reference proteome</keyword>
<dbReference type="Proteomes" id="UP000886998">
    <property type="component" value="Unassembled WGS sequence"/>
</dbReference>